<sequence>MSSSQREQALSLLVAANNHDDLAVKLSSLKQAKDTIIISSIGDDFSLFADQLFPYLVQLQYSHHSLVNWSESRPGIQYALGVEMMRTECGFTYGDL</sequence>
<keyword evidence="2" id="KW-1185">Reference proteome</keyword>
<dbReference type="InterPro" id="IPR011989">
    <property type="entry name" value="ARM-like"/>
</dbReference>
<dbReference type="Proteomes" id="UP000245207">
    <property type="component" value="Unassembled WGS sequence"/>
</dbReference>
<comment type="caution">
    <text evidence="1">The sequence shown here is derived from an EMBL/GenBank/DDBJ whole genome shotgun (WGS) entry which is preliminary data.</text>
</comment>
<dbReference type="AlphaFoldDB" id="A0A2U1P4W9"/>
<organism evidence="1 2">
    <name type="scientific">Artemisia annua</name>
    <name type="common">Sweet wormwood</name>
    <dbReference type="NCBI Taxonomy" id="35608"/>
    <lineage>
        <taxon>Eukaryota</taxon>
        <taxon>Viridiplantae</taxon>
        <taxon>Streptophyta</taxon>
        <taxon>Embryophyta</taxon>
        <taxon>Tracheophyta</taxon>
        <taxon>Spermatophyta</taxon>
        <taxon>Magnoliopsida</taxon>
        <taxon>eudicotyledons</taxon>
        <taxon>Gunneridae</taxon>
        <taxon>Pentapetalae</taxon>
        <taxon>asterids</taxon>
        <taxon>campanulids</taxon>
        <taxon>Asterales</taxon>
        <taxon>Asteraceae</taxon>
        <taxon>Asteroideae</taxon>
        <taxon>Anthemideae</taxon>
        <taxon>Artemisiinae</taxon>
        <taxon>Artemisia</taxon>
    </lineage>
</organism>
<protein>
    <submittedName>
        <fullName evidence="1">Armadillo-type fold, Symplekin/Pta1</fullName>
    </submittedName>
</protein>
<evidence type="ECO:0000313" key="1">
    <source>
        <dbReference type="EMBL" id="PWA80798.1"/>
    </source>
</evidence>
<dbReference type="STRING" id="35608.A0A2U1P4W9"/>
<dbReference type="Gene3D" id="1.25.10.10">
    <property type="entry name" value="Leucine-rich Repeat Variant"/>
    <property type="match status" value="1"/>
</dbReference>
<dbReference type="OrthoDB" id="1923263at2759"/>
<evidence type="ECO:0000313" key="2">
    <source>
        <dbReference type="Proteomes" id="UP000245207"/>
    </source>
</evidence>
<name>A0A2U1P4W9_ARTAN</name>
<proteinExistence type="predicted"/>
<accession>A0A2U1P4W9</accession>
<reference evidence="1 2" key="1">
    <citation type="journal article" date="2018" name="Mol. Plant">
        <title>The genome of Artemisia annua provides insight into the evolution of Asteraceae family and artemisinin biosynthesis.</title>
        <authorList>
            <person name="Shen Q."/>
            <person name="Zhang L."/>
            <person name="Liao Z."/>
            <person name="Wang S."/>
            <person name="Yan T."/>
            <person name="Shi P."/>
            <person name="Liu M."/>
            <person name="Fu X."/>
            <person name="Pan Q."/>
            <person name="Wang Y."/>
            <person name="Lv Z."/>
            <person name="Lu X."/>
            <person name="Zhang F."/>
            <person name="Jiang W."/>
            <person name="Ma Y."/>
            <person name="Chen M."/>
            <person name="Hao X."/>
            <person name="Li L."/>
            <person name="Tang Y."/>
            <person name="Lv G."/>
            <person name="Zhou Y."/>
            <person name="Sun X."/>
            <person name="Brodelius P.E."/>
            <person name="Rose J.K.C."/>
            <person name="Tang K."/>
        </authorList>
    </citation>
    <scope>NUCLEOTIDE SEQUENCE [LARGE SCALE GENOMIC DNA]</scope>
    <source>
        <strain evidence="2">cv. Huhao1</strain>
        <tissue evidence="1">Leaf</tissue>
    </source>
</reference>
<dbReference type="EMBL" id="PKPP01001672">
    <property type="protein sequence ID" value="PWA80798.1"/>
    <property type="molecule type" value="Genomic_DNA"/>
</dbReference>
<gene>
    <name evidence="1" type="ORF">CTI12_AA192860</name>
</gene>